<dbReference type="Gramene" id="OMO90542">
    <property type="protein sequence ID" value="OMO90542"/>
    <property type="gene ID" value="CCACVL1_07346"/>
</dbReference>
<reference evidence="1 2" key="1">
    <citation type="submission" date="2013-09" db="EMBL/GenBank/DDBJ databases">
        <title>Corchorus capsularis genome sequencing.</title>
        <authorList>
            <person name="Alam M."/>
            <person name="Haque M.S."/>
            <person name="Islam M.S."/>
            <person name="Emdad E.M."/>
            <person name="Islam M.M."/>
            <person name="Ahmed B."/>
            <person name="Halim A."/>
            <person name="Hossen Q.M.M."/>
            <person name="Hossain M.Z."/>
            <person name="Ahmed R."/>
            <person name="Khan M.M."/>
            <person name="Islam R."/>
            <person name="Rashid M.M."/>
            <person name="Khan S.A."/>
            <person name="Rahman M.S."/>
            <person name="Alam M."/>
        </authorList>
    </citation>
    <scope>NUCLEOTIDE SEQUENCE [LARGE SCALE GENOMIC DNA]</scope>
    <source>
        <strain evidence="2">cv. CVL-1</strain>
        <tissue evidence="1">Whole seedling</tissue>
    </source>
</reference>
<proteinExistence type="predicted"/>
<dbReference type="EMBL" id="AWWV01008445">
    <property type="protein sequence ID" value="OMO90542.1"/>
    <property type="molecule type" value="Genomic_DNA"/>
</dbReference>
<comment type="caution">
    <text evidence="1">The sequence shown here is derived from an EMBL/GenBank/DDBJ whole genome shotgun (WGS) entry which is preliminary data.</text>
</comment>
<dbReference type="Proteomes" id="UP000188268">
    <property type="component" value="Unassembled WGS sequence"/>
</dbReference>
<gene>
    <name evidence="1" type="ORF">CCACVL1_07346</name>
</gene>
<organism evidence="1 2">
    <name type="scientific">Corchorus capsularis</name>
    <name type="common">Jute</name>
    <dbReference type="NCBI Taxonomy" id="210143"/>
    <lineage>
        <taxon>Eukaryota</taxon>
        <taxon>Viridiplantae</taxon>
        <taxon>Streptophyta</taxon>
        <taxon>Embryophyta</taxon>
        <taxon>Tracheophyta</taxon>
        <taxon>Spermatophyta</taxon>
        <taxon>Magnoliopsida</taxon>
        <taxon>eudicotyledons</taxon>
        <taxon>Gunneridae</taxon>
        <taxon>Pentapetalae</taxon>
        <taxon>rosids</taxon>
        <taxon>malvids</taxon>
        <taxon>Malvales</taxon>
        <taxon>Malvaceae</taxon>
        <taxon>Grewioideae</taxon>
        <taxon>Apeibeae</taxon>
        <taxon>Corchorus</taxon>
    </lineage>
</organism>
<accession>A0A1R3J6U6</accession>
<dbReference type="AlphaFoldDB" id="A0A1R3J6U6"/>
<evidence type="ECO:0000313" key="2">
    <source>
        <dbReference type="Proteomes" id="UP000188268"/>
    </source>
</evidence>
<sequence length="27" mass="2958">MRRAGKGIVWANAIFFGANKDSAARLH</sequence>
<name>A0A1R3J6U6_COCAP</name>
<evidence type="ECO:0000313" key="1">
    <source>
        <dbReference type="EMBL" id="OMO90542.1"/>
    </source>
</evidence>
<protein>
    <submittedName>
        <fullName evidence="1">Uncharacterized protein</fullName>
    </submittedName>
</protein>
<keyword evidence="2" id="KW-1185">Reference proteome</keyword>